<dbReference type="InterPro" id="IPR023828">
    <property type="entry name" value="Peptidase_S8_Ser-AS"/>
</dbReference>
<feature type="non-terminal residue" evidence="8">
    <location>
        <position position="826"/>
    </location>
</feature>
<proteinExistence type="inferred from homology"/>
<dbReference type="InterPro" id="IPR050131">
    <property type="entry name" value="Peptidase_S8_subtilisin-like"/>
</dbReference>
<dbReference type="PANTHER" id="PTHR43806">
    <property type="entry name" value="PEPTIDASE S8"/>
    <property type="match status" value="1"/>
</dbReference>
<keyword evidence="9" id="KW-1185">Reference proteome</keyword>
<evidence type="ECO:0000256" key="5">
    <source>
        <dbReference type="ARBA" id="ARBA00022825"/>
    </source>
</evidence>
<dbReference type="EMBL" id="QPJM01000017">
    <property type="protein sequence ID" value="RCW79593.1"/>
    <property type="molecule type" value="Genomic_DNA"/>
</dbReference>
<feature type="active site" description="Charge relay system" evidence="6">
    <location>
        <position position="104"/>
    </location>
</feature>
<evidence type="ECO:0000256" key="1">
    <source>
        <dbReference type="ARBA" id="ARBA00011073"/>
    </source>
</evidence>
<dbReference type="InterPro" id="IPR011050">
    <property type="entry name" value="Pectin_lyase_fold/virulence"/>
</dbReference>
<dbReference type="InterPro" id="IPR034061">
    <property type="entry name" value="Peptidases_S8_Autotransporter"/>
</dbReference>
<evidence type="ECO:0000313" key="8">
    <source>
        <dbReference type="EMBL" id="RCW79593.1"/>
    </source>
</evidence>
<name>A0A368YH89_9HYPH</name>
<keyword evidence="5 6" id="KW-0720">Serine protease</keyword>
<dbReference type="OrthoDB" id="5405281at2"/>
<dbReference type="SUPFAM" id="SSF51126">
    <property type="entry name" value="Pectin lyase-like"/>
    <property type="match status" value="1"/>
</dbReference>
<evidence type="ECO:0000313" key="9">
    <source>
        <dbReference type="Proteomes" id="UP000253324"/>
    </source>
</evidence>
<sequence length="826" mass="87097">MYEFSGADSARSPLSPSFHRVRRKLLSFVSAAAIAIALPTVPALAQEAGKYFMADGTKTDDLGKAAESWRTPEFLKDHALAGVKAEYAYAFGYTGKKVILGEVDSGVLAFHPQLSGKFTSLTVTGTYGADGWRYEDGDHNRTWKAGDKFSISGDYDVLINDSHGTAAAGEMVAKRDGLEMHGIAFDAHLLSANSGGTDGSIFGPNADYEYHKEAYGILARNGARAINSSWGQEYSKAGDYGTIEGLTKLYHTFVGKKTFLDAAFEVSKDYGAIQVWANGNEGRNNPRAVVAMPYFRPEVEPYWIGVTGVTKDRESIYDRCGVTKYWCMAGPTVDIYSTSVHRNGTDYDFGGGKLTDKIEAGYTPTYNGTSAAAPNVTASLGLVMDRFSYLTGPQARDVLFTTAEHLTDNRVVNDNIEAPNAVFGWGRPDLKKAMNGPGQFLGRFDANLGVSITDTWSNDISQAALDQRKTEEVLEIADWKTKKTASGWNDGQSDAERDAIVLELKSDVPSLLKALVAVISTGKYEKELKGVRENGLASVVLDRLITKTTYPTYFAYASDPQYPWLAQAYGQDLSALLNDKTFSILDGEIDETKNLLRGTFKNQETRTAYLATKLADPSSYDAGLTKSGLGKLTLSGKNTYRGDTIVDGGELAIAQGGSIVSNAVVNDAGLFRVDGTAANATINQGGELRVNQTGKTGDLTFDGGWGVVDGTSGNASINGGSLIIGNAGTAGDLVLNGGFAAVYGMAGGAAVIGGALQVGTSGVTGDVTVDGGLASLDGSSGKVAINSGGRLAGTGRLAALSANAGGTVAPGHSLGVLHVSGDVTFL</sequence>
<dbReference type="GO" id="GO:0004252">
    <property type="term" value="F:serine-type endopeptidase activity"/>
    <property type="evidence" value="ECO:0007669"/>
    <property type="project" value="UniProtKB-UniRule"/>
</dbReference>
<gene>
    <name evidence="8" type="ORF">C7476_117108</name>
</gene>
<dbReference type="Gene3D" id="3.40.50.200">
    <property type="entry name" value="Peptidase S8/S53 domain"/>
    <property type="match status" value="1"/>
</dbReference>
<keyword evidence="2 6" id="KW-0645">Protease</keyword>
<dbReference type="InterPro" id="IPR000209">
    <property type="entry name" value="Peptidase_S8/S53_dom"/>
</dbReference>
<feature type="active site" description="Charge relay system" evidence="6">
    <location>
        <position position="163"/>
    </location>
</feature>
<evidence type="ECO:0000256" key="4">
    <source>
        <dbReference type="ARBA" id="ARBA00022801"/>
    </source>
</evidence>
<dbReference type="Proteomes" id="UP000253324">
    <property type="component" value="Unassembled WGS sequence"/>
</dbReference>
<dbReference type="InterPro" id="IPR012332">
    <property type="entry name" value="Autotransporter_pectin_lyase_C"/>
</dbReference>
<dbReference type="InterPro" id="IPR013425">
    <property type="entry name" value="Autotrns_rpt"/>
</dbReference>
<comment type="caution">
    <text evidence="8">The sequence shown here is derived from an EMBL/GenBank/DDBJ whole genome shotgun (WGS) entry which is preliminary data.</text>
</comment>
<dbReference type="PANTHER" id="PTHR43806:SF11">
    <property type="entry name" value="CEREVISIN-RELATED"/>
    <property type="match status" value="1"/>
</dbReference>
<dbReference type="GO" id="GO:0006508">
    <property type="term" value="P:proteolysis"/>
    <property type="evidence" value="ECO:0007669"/>
    <property type="project" value="UniProtKB-KW"/>
</dbReference>
<evidence type="ECO:0000259" key="7">
    <source>
        <dbReference type="Pfam" id="PF00082"/>
    </source>
</evidence>
<evidence type="ECO:0000256" key="3">
    <source>
        <dbReference type="ARBA" id="ARBA00022729"/>
    </source>
</evidence>
<dbReference type="InterPro" id="IPR015500">
    <property type="entry name" value="Peptidase_S8_subtilisin-rel"/>
</dbReference>
<reference evidence="8 9" key="1">
    <citation type="submission" date="2018-07" db="EMBL/GenBank/DDBJ databases">
        <title>Genomic Encyclopedia of Type Strains, Phase III (KMG-III): the genomes of soil and plant-associated and newly described type strains.</title>
        <authorList>
            <person name="Whitman W."/>
        </authorList>
    </citation>
    <scope>NUCLEOTIDE SEQUENCE [LARGE SCALE GENOMIC DNA]</scope>
    <source>
        <strain evidence="8 9">31-25a</strain>
    </source>
</reference>
<dbReference type="NCBIfam" id="TIGR02601">
    <property type="entry name" value="autotrns_rpt"/>
    <property type="match status" value="1"/>
</dbReference>
<dbReference type="InterPro" id="IPR036852">
    <property type="entry name" value="Peptidase_S8/S53_dom_sf"/>
</dbReference>
<keyword evidence="4 6" id="KW-0378">Hydrolase</keyword>
<dbReference type="Gene3D" id="2.160.20.20">
    <property type="match status" value="1"/>
</dbReference>
<feature type="active site" description="Charge relay system" evidence="6">
    <location>
        <position position="370"/>
    </location>
</feature>
<dbReference type="CDD" id="cd04848">
    <property type="entry name" value="Peptidases_S8_Autotransporter_serine_protease_like"/>
    <property type="match status" value="1"/>
</dbReference>
<evidence type="ECO:0000256" key="6">
    <source>
        <dbReference type="PROSITE-ProRule" id="PRU01240"/>
    </source>
</evidence>
<evidence type="ECO:0000256" key="2">
    <source>
        <dbReference type="ARBA" id="ARBA00022670"/>
    </source>
</evidence>
<dbReference type="RefSeq" id="WP_147274712.1">
    <property type="nucleotide sequence ID" value="NZ_QPJM01000017.1"/>
</dbReference>
<feature type="domain" description="Peptidase S8/S53" evidence="7">
    <location>
        <begin position="95"/>
        <end position="426"/>
    </location>
</feature>
<dbReference type="SUPFAM" id="SSF52743">
    <property type="entry name" value="Subtilisin-like"/>
    <property type="match status" value="1"/>
</dbReference>
<protein>
    <submittedName>
        <fullName evidence="8">Autotransporter-associated beta strand protein</fullName>
    </submittedName>
</protein>
<dbReference type="PRINTS" id="PR00723">
    <property type="entry name" value="SUBTILISIN"/>
</dbReference>
<dbReference type="PROSITE" id="PS00138">
    <property type="entry name" value="SUBTILASE_SER"/>
    <property type="match status" value="1"/>
</dbReference>
<dbReference type="PROSITE" id="PS51892">
    <property type="entry name" value="SUBTILASE"/>
    <property type="match status" value="1"/>
</dbReference>
<dbReference type="AlphaFoldDB" id="A0A368YH89"/>
<organism evidence="8 9">
    <name type="scientific">Phyllobacterium bourgognense</name>
    <dbReference type="NCBI Taxonomy" id="314236"/>
    <lineage>
        <taxon>Bacteria</taxon>
        <taxon>Pseudomonadati</taxon>
        <taxon>Pseudomonadota</taxon>
        <taxon>Alphaproteobacteria</taxon>
        <taxon>Hyphomicrobiales</taxon>
        <taxon>Phyllobacteriaceae</taxon>
        <taxon>Phyllobacterium</taxon>
    </lineage>
</organism>
<dbReference type="Pfam" id="PF00082">
    <property type="entry name" value="Peptidase_S8"/>
    <property type="match status" value="1"/>
</dbReference>
<comment type="similarity">
    <text evidence="1 6">Belongs to the peptidase S8 family.</text>
</comment>
<accession>A0A368YH89</accession>
<dbReference type="Pfam" id="PF12951">
    <property type="entry name" value="PATR"/>
    <property type="match status" value="1"/>
</dbReference>
<keyword evidence="3" id="KW-0732">Signal</keyword>